<feature type="transmembrane region" description="Helical" evidence="1">
    <location>
        <begin position="156"/>
        <end position="177"/>
    </location>
</feature>
<keyword evidence="3" id="KW-0378">Hydrolase</keyword>
<evidence type="ECO:0000313" key="3">
    <source>
        <dbReference type="EMBL" id="ORY03200.1"/>
    </source>
</evidence>
<keyword evidence="1" id="KW-1133">Transmembrane helix</keyword>
<dbReference type="PANTHER" id="PTHR37471">
    <property type="entry name" value="UNNAMED PRODUCT"/>
    <property type="match status" value="1"/>
</dbReference>
<evidence type="ECO:0000259" key="2">
    <source>
        <dbReference type="Pfam" id="PF00561"/>
    </source>
</evidence>
<gene>
    <name evidence="3" type="ORF">K493DRAFT_311825</name>
</gene>
<feature type="transmembrane region" description="Helical" evidence="1">
    <location>
        <begin position="75"/>
        <end position="97"/>
    </location>
</feature>
<dbReference type="OrthoDB" id="6431331at2759"/>
<reference evidence="3 4" key="1">
    <citation type="submission" date="2016-07" db="EMBL/GenBank/DDBJ databases">
        <title>Pervasive Adenine N6-methylation of Active Genes in Fungi.</title>
        <authorList>
            <consortium name="DOE Joint Genome Institute"/>
            <person name="Mondo S.J."/>
            <person name="Dannebaum R.O."/>
            <person name="Kuo R.C."/>
            <person name="Labutti K."/>
            <person name="Haridas S."/>
            <person name="Kuo A."/>
            <person name="Salamov A."/>
            <person name="Ahrendt S.R."/>
            <person name="Lipzen A."/>
            <person name="Sullivan W."/>
            <person name="Andreopoulos W.B."/>
            <person name="Clum A."/>
            <person name="Lindquist E."/>
            <person name="Daum C."/>
            <person name="Ramamoorthy G.K."/>
            <person name="Gryganskyi A."/>
            <person name="Culley D."/>
            <person name="Magnuson J.K."/>
            <person name="James T.Y."/>
            <person name="O'Malley M.A."/>
            <person name="Stajich J.E."/>
            <person name="Spatafora J.W."/>
            <person name="Visel A."/>
            <person name="Grigoriev I.V."/>
        </authorList>
    </citation>
    <scope>NUCLEOTIDE SEQUENCE [LARGE SCALE GENOMIC DNA]</scope>
    <source>
        <strain evidence="3 4">CBS 931.73</strain>
    </source>
</reference>
<dbReference type="STRING" id="1314790.A0A1Y1YYT5"/>
<feature type="domain" description="AB hydrolase-1" evidence="2">
    <location>
        <begin position="154"/>
        <end position="253"/>
    </location>
</feature>
<keyword evidence="4" id="KW-1185">Reference proteome</keyword>
<dbReference type="EMBL" id="MCFE01000049">
    <property type="protein sequence ID" value="ORY03200.1"/>
    <property type="molecule type" value="Genomic_DNA"/>
</dbReference>
<proteinExistence type="predicted"/>
<dbReference type="InterPro" id="IPR029058">
    <property type="entry name" value="AB_hydrolase_fold"/>
</dbReference>
<dbReference type="Gene3D" id="3.40.50.1820">
    <property type="entry name" value="alpha/beta hydrolase"/>
    <property type="match status" value="1"/>
</dbReference>
<protein>
    <submittedName>
        <fullName evidence="3">Alpha/beta-hydrolase</fullName>
    </submittedName>
</protein>
<dbReference type="InterPro" id="IPR000073">
    <property type="entry name" value="AB_hydrolase_1"/>
</dbReference>
<name>A0A1Y1YYT5_9FUNG</name>
<feature type="transmembrane region" description="Helical" evidence="1">
    <location>
        <begin position="249"/>
        <end position="267"/>
    </location>
</feature>
<organism evidence="3 4">
    <name type="scientific">Basidiobolus meristosporus CBS 931.73</name>
    <dbReference type="NCBI Taxonomy" id="1314790"/>
    <lineage>
        <taxon>Eukaryota</taxon>
        <taxon>Fungi</taxon>
        <taxon>Fungi incertae sedis</taxon>
        <taxon>Zoopagomycota</taxon>
        <taxon>Entomophthoromycotina</taxon>
        <taxon>Basidiobolomycetes</taxon>
        <taxon>Basidiobolales</taxon>
        <taxon>Basidiobolaceae</taxon>
        <taxon>Basidiobolus</taxon>
    </lineage>
</organism>
<keyword evidence="1" id="KW-0812">Transmembrane</keyword>
<dbReference type="SUPFAM" id="SSF53474">
    <property type="entry name" value="alpha/beta-Hydrolases"/>
    <property type="match status" value="1"/>
</dbReference>
<dbReference type="PANTHER" id="PTHR37471:SF1">
    <property type="entry name" value="AB HYDROLASE-1 DOMAIN-CONTAINING PROTEIN"/>
    <property type="match status" value="1"/>
</dbReference>
<sequence length="373" mass="43383">MADIYRENLVAWLSWVFFTTSFETLAKDPEIVQELNEMVYLIEAEKGIKFPPGYNPKAKCIRLNIDPVNAIHRPLIFYTCVFAVDFTSKFLLSFLGFRNFTKDESKQASFWSESLEFDLKAEFGGKKYALPYWYYDPAKSWFGLSSRQRSTKAKPIVFIHGIGAGLGCYLMFIWKLIKLGQPVFLVELPYVSMRFIEEAPSMEELGREIEMMLEAHGFNNACFVGHSLGTIVVSWMVNHHSKRVKSAFFIDPICFLLFYPSVAYNFVYRVPKTAREHFLHFYASKELFISNFISRYFVWFHSLLLTDRVSIPKKTFVYLSENDLLVPTKAVAQYLNDTNVHCRVFSGLDHASFLFSPKEENEIVENIRRCVRS</sequence>
<evidence type="ECO:0000313" key="4">
    <source>
        <dbReference type="Proteomes" id="UP000193498"/>
    </source>
</evidence>
<dbReference type="Proteomes" id="UP000193498">
    <property type="component" value="Unassembled WGS sequence"/>
</dbReference>
<dbReference type="AlphaFoldDB" id="A0A1Y1YYT5"/>
<dbReference type="GO" id="GO:0016787">
    <property type="term" value="F:hydrolase activity"/>
    <property type="evidence" value="ECO:0007669"/>
    <property type="project" value="UniProtKB-KW"/>
</dbReference>
<dbReference type="InParanoid" id="A0A1Y1YYT5"/>
<dbReference type="Pfam" id="PF00561">
    <property type="entry name" value="Abhydrolase_1"/>
    <property type="match status" value="1"/>
</dbReference>
<comment type="caution">
    <text evidence="3">The sequence shown here is derived from an EMBL/GenBank/DDBJ whole genome shotgun (WGS) entry which is preliminary data.</text>
</comment>
<accession>A0A1Y1YYT5</accession>
<keyword evidence="1" id="KW-0472">Membrane</keyword>
<evidence type="ECO:0000256" key="1">
    <source>
        <dbReference type="SAM" id="Phobius"/>
    </source>
</evidence>